<dbReference type="Gene3D" id="1.10.1200.10">
    <property type="entry name" value="ACP-like"/>
    <property type="match status" value="1"/>
</dbReference>
<dbReference type="Gene3D" id="3.40.50.150">
    <property type="entry name" value="Vaccinia Virus protein VP39"/>
    <property type="match status" value="1"/>
</dbReference>
<evidence type="ECO:0000313" key="12">
    <source>
        <dbReference type="Proteomes" id="UP000061665"/>
    </source>
</evidence>
<comment type="caution">
    <text evidence="10">The sequence shown here is derived from an EMBL/GenBank/DDBJ whole genome shotgun (WGS) entry which is preliminary data.</text>
</comment>
<dbReference type="SUPFAM" id="SSF53335">
    <property type="entry name" value="S-adenosyl-L-methionine-dependent methyltransferases"/>
    <property type="match status" value="1"/>
</dbReference>
<dbReference type="Pfam" id="PF00550">
    <property type="entry name" value="PP-binding"/>
    <property type="match status" value="1"/>
</dbReference>
<dbReference type="RefSeq" id="WP_059537801.1">
    <property type="nucleotide sequence ID" value="NZ_LOVC01000086.1"/>
</dbReference>
<dbReference type="InterPro" id="IPR029063">
    <property type="entry name" value="SAM-dependent_MTases_sf"/>
</dbReference>
<dbReference type="InterPro" id="IPR006162">
    <property type="entry name" value="Ppantetheine_attach_site"/>
</dbReference>
<keyword evidence="4" id="KW-0489">Methyltransferase</keyword>
<dbReference type="SUPFAM" id="SSF47336">
    <property type="entry name" value="ACP-like"/>
    <property type="match status" value="1"/>
</dbReference>
<dbReference type="GO" id="GO:0031177">
    <property type="term" value="F:phosphopantetheine binding"/>
    <property type="evidence" value="ECO:0007669"/>
    <property type="project" value="InterPro"/>
</dbReference>
<keyword evidence="5" id="KW-0808">Transferase</keyword>
<evidence type="ECO:0000259" key="8">
    <source>
        <dbReference type="PROSITE" id="PS50075"/>
    </source>
</evidence>
<comment type="pathway">
    <text evidence="6">Phospholipid metabolism.</text>
</comment>
<dbReference type="EMBL" id="LPDO01000141">
    <property type="protein sequence ID" value="KVT42757.1"/>
    <property type="molecule type" value="Genomic_DNA"/>
</dbReference>
<gene>
    <name evidence="9" type="ORF">WJ53_14880</name>
    <name evidence="10" type="ORF">WK53_17970</name>
</gene>
<dbReference type="CDD" id="cd02440">
    <property type="entry name" value="AdoMet_MTases"/>
    <property type="match status" value="1"/>
</dbReference>
<evidence type="ECO:0000256" key="3">
    <source>
        <dbReference type="ARBA" id="ARBA00022553"/>
    </source>
</evidence>
<evidence type="ECO:0000256" key="6">
    <source>
        <dbReference type="ARBA" id="ARBA00025707"/>
    </source>
</evidence>
<sequence length="361" mass="41037">MNAFIESSRADFERKVLPIWQKILNDDSVGTEANFFESGGHSLTAMLLVSRLEAELGIAVPLSELVSNPSVSSLAAYLARASKETAGSHEPYSIDGKETQIQYLLNYNNSDKQSARAASYEKYYAEALSSAAHAEFCRRVYGENFGQHGMADFKQLDVMLAKLNPTPNDRILDVGCGYGLIAEYLFDRTGAKITGIDLARSAIQEAQARVSKLNKPLEFREMDLQNLEFQDNSFNFVVSIDTIYFTRDLAHTLKQFRDVTAPGAKIAIFRTFPKRSFTRDTWRPELTELAHELKKNFGNYEAIDFSAEENEHWAKKVEILRSLEKDFRDEGSDDLYKFRLDEAAYEAGIEQFRYLFIAERK</sequence>
<dbReference type="SMART" id="SM00823">
    <property type="entry name" value="PKS_PP"/>
    <property type="match status" value="1"/>
</dbReference>
<organism evidence="10 11">
    <name type="scientific">Burkholderia ubonensis</name>
    <dbReference type="NCBI Taxonomy" id="101571"/>
    <lineage>
        <taxon>Bacteria</taxon>
        <taxon>Pseudomonadati</taxon>
        <taxon>Pseudomonadota</taxon>
        <taxon>Betaproteobacteria</taxon>
        <taxon>Burkholderiales</taxon>
        <taxon>Burkholderiaceae</taxon>
        <taxon>Burkholderia</taxon>
        <taxon>Burkholderia cepacia complex</taxon>
    </lineage>
</organism>
<dbReference type="PROSITE" id="PS50075">
    <property type="entry name" value="CARRIER"/>
    <property type="match status" value="1"/>
</dbReference>
<evidence type="ECO:0000256" key="7">
    <source>
        <dbReference type="ARBA" id="ARBA00047622"/>
    </source>
</evidence>
<dbReference type="PANTHER" id="PTHR44307">
    <property type="entry name" value="PHOSPHOETHANOLAMINE METHYLTRANSFERASE"/>
    <property type="match status" value="1"/>
</dbReference>
<evidence type="ECO:0000256" key="1">
    <source>
        <dbReference type="ARBA" id="ARBA00005189"/>
    </source>
</evidence>
<name>A0AAW3N0W4_9BURK</name>
<reference evidence="11 12" key="1">
    <citation type="submission" date="2015-11" db="EMBL/GenBank/DDBJ databases">
        <title>Expanding the genomic diversity of Burkholderia species for the development of highly accurate diagnostics.</title>
        <authorList>
            <person name="Sahl J."/>
            <person name="Keim P."/>
            <person name="Wagner D."/>
        </authorList>
    </citation>
    <scope>NUCLEOTIDE SEQUENCE [LARGE SCALE GENOMIC DNA]</scope>
    <source>
        <strain evidence="10 11">MSMB1137WGS</strain>
        <strain evidence="9 12">MSMB2058</strain>
    </source>
</reference>
<dbReference type="GO" id="GO:0032259">
    <property type="term" value="P:methylation"/>
    <property type="evidence" value="ECO:0007669"/>
    <property type="project" value="UniProtKB-KW"/>
</dbReference>
<dbReference type="InterPro" id="IPR020806">
    <property type="entry name" value="PKS_PP-bd"/>
</dbReference>
<dbReference type="InterPro" id="IPR009081">
    <property type="entry name" value="PP-bd_ACP"/>
</dbReference>
<dbReference type="Proteomes" id="UP000061665">
    <property type="component" value="Unassembled WGS sequence"/>
</dbReference>
<dbReference type="AlphaFoldDB" id="A0AAW3N0W4"/>
<dbReference type="GO" id="GO:0008757">
    <property type="term" value="F:S-adenosylmethionine-dependent methyltransferase activity"/>
    <property type="evidence" value="ECO:0007669"/>
    <property type="project" value="InterPro"/>
</dbReference>
<evidence type="ECO:0000256" key="5">
    <source>
        <dbReference type="ARBA" id="ARBA00022679"/>
    </source>
</evidence>
<proteinExistence type="predicted"/>
<keyword evidence="3" id="KW-0597">Phosphoprotein</keyword>
<comment type="catalytic activity">
    <reaction evidence="7">
        <text>phosphoethanolamine + S-adenosyl-L-methionine = N-methylethanolamine phosphate + S-adenosyl-L-homocysteine + H(+)</text>
        <dbReference type="Rhea" id="RHEA:20365"/>
        <dbReference type="ChEBI" id="CHEBI:15378"/>
        <dbReference type="ChEBI" id="CHEBI:57781"/>
        <dbReference type="ChEBI" id="CHEBI:57856"/>
        <dbReference type="ChEBI" id="CHEBI:58190"/>
        <dbReference type="ChEBI" id="CHEBI:59789"/>
        <dbReference type="EC" id="2.1.1.103"/>
    </reaction>
    <physiologicalReaction direction="left-to-right" evidence="7">
        <dbReference type="Rhea" id="RHEA:20366"/>
    </physiologicalReaction>
</comment>
<evidence type="ECO:0000256" key="4">
    <source>
        <dbReference type="ARBA" id="ARBA00022603"/>
    </source>
</evidence>
<feature type="domain" description="Carrier" evidence="8">
    <location>
        <begin position="7"/>
        <end position="82"/>
    </location>
</feature>
<protein>
    <recommendedName>
        <fullName evidence="8">Carrier domain-containing protein</fullName>
    </recommendedName>
</protein>
<dbReference type="EMBL" id="LOZE01000115">
    <property type="protein sequence ID" value="KVM24632.1"/>
    <property type="molecule type" value="Genomic_DNA"/>
</dbReference>
<evidence type="ECO:0000313" key="9">
    <source>
        <dbReference type="EMBL" id="KVM24632.1"/>
    </source>
</evidence>
<dbReference type="PANTHER" id="PTHR44307:SF2">
    <property type="entry name" value="PHOSPHOETHANOLAMINE METHYLTRANSFERASE ISOFORM X1"/>
    <property type="match status" value="1"/>
</dbReference>
<dbReference type="InterPro" id="IPR036736">
    <property type="entry name" value="ACP-like_sf"/>
</dbReference>
<comment type="pathway">
    <text evidence="1">Lipid metabolism.</text>
</comment>
<dbReference type="Proteomes" id="UP000056732">
    <property type="component" value="Unassembled WGS sequence"/>
</dbReference>
<keyword evidence="2" id="KW-0596">Phosphopantetheine</keyword>
<dbReference type="Pfam" id="PF13649">
    <property type="entry name" value="Methyltransf_25"/>
    <property type="match status" value="1"/>
</dbReference>
<dbReference type="InterPro" id="IPR041698">
    <property type="entry name" value="Methyltransf_25"/>
</dbReference>
<accession>A0AAW3N0W4</accession>
<evidence type="ECO:0000313" key="10">
    <source>
        <dbReference type="EMBL" id="KVT42757.1"/>
    </source>
</evidence>
<dbReference type="PROSITE" id="PS00012">
    <property type="entry name" value="PHOSPHOPANTETHEINE"/>
    <property type="match status" value="1"/>
</dbReference>
<evidence type="ECO:0000313" key="11">
    <source>
        <dbReference type="Proteomes" id="UP000056732"/>
    </source>
</evidence>
<evidence type="ECO:0000256" key="2">
    <source>
        <dbReference type="ARBA" id="ARBA00022450"/>
    </source>
</evidence>